<organism evidence="4 5">
    <name type="scientific">Candidatus Berkelbacteria bacterium RIFOXYA2_FULL_43_10</name>
    <dbReference type="NCBI Taxonomy" id="1797472"/>
    <lineage>
        <taxon>Bacteria</taxon>
        <taxon>Candidatus Berkelbacteria</taxon>
    </lineage>
</organism>
<dbReference type="Proteomes" id="UP000178583">
    <property type="component" value="Unassembled WGS sequence"/>
</dbReference>
<dbReference type="STRING" id="1797472.A2215_02960"/>
<gene>
    <name evidence="4" type="ORF">A2215_02960</name>
</gene>
<keyword evidence="3" id="KW-0732">Signal</keyword>
<proteinExistence type="predicted"/>
<feature type="region of interest" description="Disordered" evidence="1">
    <location>
        <begin position="140"/>
        <end position="161"/>
    </location>
</feature>
<accession>A0A1F5E4S8</accession>
<comment type="caution">
    <text evidence="4">The sequence shown here is derived from an EMBL/GenBank/DDBJ whole genome shotgun (WGS) entry which is preliminary data.</text>
</comment>
<evidence type="ECO:0000256" key="1">
    <source>
        <dbReference type="SAM" id="MobiDB-lite"/>
    </source>
</evidence>
<dbReference type="EMBL" id="MEZY01000050">
    <property type="protein sequence ID" value="OGD62375.1"/>
    <property type="molecule type" value="Genomic_DNA"/>
</dbReference>
<evidence type="ECO:0000313" key="5">
    <source>
        <dbReference type="Proteomes" id="UP000178583"/>
    </source>
</evidence>
<dbReference type="InterPro" id="IPR036116">
    <property type="entry name" value="FN3_sf"/>
</dbReference>
<evidence type="ECO:0008006" key="6">
    <source>
        <dbReference type="Google" id="ProtNLM"/>
    </source>
</evidence>
<dbReference type="InterPro" id="IPR013783">
    <property type="entry name" value="Ig-like_fold"/>
</dbReference>
<keyword evidence="2" id="KW-1133">Transmembrane helix</keyword>
<evidence type="ECO:0000256" key="2">
    <source>
        <dbReference type="SAM" id="Phobius"/>
    </source>
</evidence>
<dbReference type="Gene3D" id="2.60.40.10">
    <property type="entry name" value="Immunoglobulins"/>
    <property type="match status" value="1"/>
</dbReference>
<sequence>MRGIKIVILLFSAAIIMSAGFAFAVDDNSGIIVGLKILGNDVTPPSNVSNLAATPGNNIIDLTWTNPGDADFMGVRIVKREDHYPLNEIDGEIIEAGLVSSYRDAAVVNGTRYYYAVFAYDTSHNYASGVLISEIPAVQETPATPTEPTPTPENEAGQESEEAVTRRIEEIKNLPEPTEINLTDINYYTILPDGLLELDKEENQGVRIYRGSEILISFDINLLADDLYYIEIILNSSHYLMSRDAYEKLMQTTLTVPQVLGDYDIIYLFHYNDGSEKAITGRITTVPYGYIYEESTTFWPFAGKKNRRVKEAVVTLYQKIDEKWVKWDGEAYKQQNPQVTNERGEYAYYAPDGKYYIKVERSGFYMKEGGEFDLSDQIINKNYKINRQFDVGAIMTVVLMALLILAVEYLFTHREKKRYSSAQFGDFPTP</sequence>
<keyword evidence="2" id="KW-0472">Membrane</keyword>
<evidence type="ECO:0000256" key="3">
    <source>
        <dbReference type="SAM" id="SignalP"/>
    </source>
</evidence>
<dbReference type="SUPFAM" id="SSF49265">
    <property type="entry name" value="Fibronectin type III"/>
    <property type="match status" value="1"/>
</dbReference>
<reference evidence="4 5" key="1">
    <citation type="journal article" date="2016" name="Nat. Commun.">
        <title>Thousands of microbial genomes shed light on interconnected biogeochemical processes in an aquifer system.</title>
        <authorList>
            <person name="Anantharaman K."/>
            <person name="Brown C.T."/>
            <person name="Hug L.A."/>
            <person name="Sharon I."/>
            <person name="Castelle C.J."/>
            <person name="Probst A.J."/>
            <person name="Thomas B.C."/>
            <person name="Singh A."/>
            <person name="Wilkins M.J."/>
            <person name="Karaoz U."/>
            <person name="Brodie E.L."/>
            <person name="Williams K.H."/>
            <person name="Hubbard S.S."/>
            <person name="Banfield J.F."/>
        </authorList>
    </citation>
    <scope>NUCLEOTIDE SEQUENCE [LARGE SCALE GENOMIC DNA]</scope>
</reference>
<keyword evidence="2" id="KW-0812">Transmembrane</keyword>
<feature type="chain" id="PRO_5009518292" description="Fibronectin type-III domain-containing protein" evidence="3">
    <location>
        <begin position="25"/>
        <end position="430"/>
    </location>
</feature>
<protein>
    <recommendedName>
        <fullName evidence="6">Fibronectin type-III domain-containing protein</fullName>
    </recommendedName>
</protein>
<dbReference type="AlphaFoldDB" id="A0A1F5E4S8"/>
<name>A0A1F5E4S8_9BACT</name>
<feature type="signal peptide" evidence="3">
    <location>
        <begin position="1"/>
        <end position="24"/>
    </location>
</feature>
<feature type="transmembrane region" description="Helical" evidence="2">
    <location>
        <begin position="391"/>
        <end position="411"/>
    </location>
</feature>
<evidence type="ECO:0000313" key="4">
    <source>
        <dbReference type="EMBL" id="OGD62375.1"/>
    </source>
</evidence>